<organism evidence="1 2">
    <name type="scientific">Kyrpidia spormannii</name>
    <dbReference type="NCBI Taxonomy" id="2055160"/>
    <lineage>
        <taxon>Bacteria</taxon>
        <taxon>Bacillati</taxon>
        <taxon>Bacillota</taxon>
        <taxon>Bacilli</taxon>
        <taxon>Bacillales</taxon>
        <taxon>Alicyclobacillaceae</taxon>
        <taxon>Kyrpidia</taxon>
    </lineage>
</organism>
<dbReference type="OrthoDB" id="5770817at2"/>
<keyword evidence="2" id="KW-1185">Reference proteome</keyword>
<dbReference type="RefSeq" id="WP_100667313.1">
    <property type="nucleotide sequence ID" value="NZ_CP024955.1"/>
</dbReference>
<dbReference type="AlphaFoldDB" id="A0A2K8N580"/>
<protein>
    <submittedName>
        <fullName evidence="1">Uncharacterized protein</fullName>
    </submittedName>
</protein>
<evidence type="ECO:0000313" key="2">
    <source>
        <dbReference type="Proteomes" id="UP000231932"/>
    </source>
</evidence>
<reference evidence="2" key="1">
    <citation type="submission" date="2017-11" db="EMBL/GenBank/DDBJ databases">
        <title>Complete Genome Sequence of Kyrpidia sp. Strain EA-1, a thermophilic, hydrogen-oxidizing Bacterium, isolated from the Azores.</title>
        <authorList>
            <person name="Reiner J.E."/>
            <person name="Lapp C.J."/>
            <person name="Bunk B."/>
            <person name="Gescher J."/>
        </authorList>
    </citation>
    <scope>NUCLEOTIDE SEQUENCE [LARGE SCALE GENOMIC DNA]</scope>
    <source>
        <strain evidence="2">EA-1</strain>
    </source>
</reference>
<name>A0A2K8N580_9BACL</name>
<dbReference type="EMBL" id="CP024955">
    <property type="protein sequence ID" value="ATY84494.1"/>
    <property type="molecule type" value="Genomic_DNA"/>
</dbReference>
<sequence length="191" mass="22285">MRWAEVREMFPNQWIAVIPIGAYAKHGKEFVDEVAILDFHPEQHGDEPIIQSGRVKVWFTYHTSQKHIVFEAGTLPSDAVREYTMLDFITETIQARVYLEQGIPADEIMDMLHLSEKELDEAKRWLCEDVRKGETIPVKVEVAERMLKEGLNILDISEITDLPLELVEAIRDGGWKDRCEEFLERMFARRL</sequence>
<dbReference type="KEGG" id="kyr:CVV65_05585"/>
<gene>
    <name evidence="1" type="ORF">CVV65_05585</name>
</gene>
<evidence type="ECO:0000313" key="1">
    <source>
        <dbReference type="EMBL" id="ATY84494.1"/>
    </source>
</evidence>
<proteinExistence type="predicted"/>
<accession>A0A2K8N580</accession>
<dbReference type="Proteomes" id="UP000231932">
    <property type="component" value="Chromosome"/>
</dbReference>